<name>A0A9D4U6U6_ADICA</name>
<sequence>MPYENDTCGSLENSTEIMWCLRCAVSAILNCHPIGLHIGLHPNLHSKRHHSDPTPKSPPDMFRFGLACDVIGSMALMWCTLNQLQC</sequence>
<dbReference type="Proteomes" id="UP000886520">
    <property type="component" value="Chromosome 22"/>
</dbReference>
<evidence type="ECO:0000313" key="2">
    <source>
        <dbReference type="Proteomes" id="UP000886520"/>
    </source>
</evidence>
<proteinExistence type="predicted"/>
<dbReference type="EMBL" id="JABFUD020000022">
    <property type="protein sequence ID" value="KAI5062432.1"/>
    <property type="molecule type" value="Genomic_DNA"/>
</dbReference>
<reference evidence="1" key="1">
    <citation type="submission" date="2021-01" db="EMBL/GenBank/DDBJ databases">
        <title>Adiantum capillus-veneris genome.</title>
        <authorList>
            <person name="Fang Y."/>
            <person name="Liao Q."/>
        </authorList>
    </citation>
    <scope>NUCLEOTIDE SEQUENCE</scope>
    <source>
        <strain evidence="1">H3</strain>
        <tissue evidence="1">Leaf</tissue>
    </source>
</reference>
<organism evidence="1 2">
    <name type="scientific">Adiantum capillus-veneris</name>
    <name type="common">Maidenhair fern</name>
    <dbReference type="NCBI Taxonomy" id="13818"/>
    <lineage>
        <taxon>Eukaryota</taxon>
        <taxon>Viridiplantae</taxon>
        <taxon>Streptophyta</taxon>
        <taxon>Embryophyta</taxon>
        <taxon>Tracheophyta</taxon>
        <taxon>Polypodiopsida</taxon>
        <taxon>Polypodiidae</taxon>
        <taxon>Polypodiales</taxon>
        <taxon>Pteridineae</taxon>
        <taxon>Pteridaceae</taxon>
        <taxon>Vittarioideae</taxon>
        <taxon>Adiantum</taxon>
    </lineage>
</organism>
<keyword evidence="2" id="KW-1185">Reference proteome</keyword>
<gene>
    <name evidence="1" type="ORF">GOP47_0022971</name>
</gene>
<comment type="caution">
    <text evidence="1">The sequence shown here is derived from an EMBL/GenBank/DDBJ whole genome shotgun (WGS) entry which is preliminary data.</text>
</comment>
<protein>
    <submittedName>
        <fullName evidence="1">Uncharacterized protein</fullName>
    </submittedName>
</protein>
<evidence type="ECO:0000313" key="1">
    <source>
        <dbReference type="EMBL" id="KAI5062432.1"/>
    </source>
</evidence>
<dbReference type="AlphaFoldDB" id="A0A9D4U6U6"/>
<accession>A0A9D4U6U6</accession>